<dbReference type="AlphaFoldDB" id="B9BHP6"/>
<dbReference type="InterPro" id="IPR003615">
    <property type="entry name" value="HNH_nuc"/>
</dbReference>
<dbReference type="EMBL" id="ACFC01000001">
    <property type="protein sequence ID" value="EEE09229.1"/>
    <property type="molecule type" value="Genomic_DNA"/>
</dbReference>
<evidence type="ECO:0000256" key="2">
    <source>
        <dbReference type="ARBA" id="ARBA00023125"/>
    </source>
</evidence>
<dbReference type="SUPFAM" id="SSF54171">
    <property type="entry name" value="DNA-binding domain"/>
    <property type="match status" value="1"/>
</dbReference>
<dbReference type="InterPro" id="IPR044925">
    <property type="entry name" value="His-Me_finger_sf"/>
</dbReference>
<evidence type="ECO:0000256" key="3">
    <source>
        <dbReference type="ARBA" id="ARBA00023163"/>
    </source>
</evidence>
<evidence type="ECO:0000313" key="6">
    <source>
        <dbReference type="Proteomes" id="UP000004535"/>
    </source>
</evidence>
<dbReference type="Gene3D" id="3.30.730.10">
    <property type="entry name" value="AP2/ERF domain"/>
    <property type="match status" value="1"/>
</dbReference>
<dbReference type="GO" id="GO:0003677">
    <property type="term" value="F:DNA binding"/>
    <property type="evidence" value="ECO:0007669"/>
    <property type="project" value="UniProtKB-KW"/>
</dbReference>
<dbReference type="Gene3D" id="3.90.75.20">
    <property type="match status" value="1"/>
</dbReference>
<reference evidence="5 6" key="1">
    <citation type="journal article" date="2012" name="J. Bacteriol.">
        <title>Draft Genome Sequence Determination for Cystic Fibrosis and Chronic Granulomatous Disease Burkholderia multivorans Isolates.</title>
        <authorList>
            <person name="Varga J.J."/>
            <person name="Losada L."/>
            <person name="Zelazny A.M."/>
            <person name="Brinkac L."/>
            <person name="Harkins D."/>
            <person name="Radune D."/>
            <person name="Hostetler J."/>
            <person name="Sampaio E.P."/>
            <person name="Ronning C.M."/>
            <person name="Nierman W.C."/>
            <person name="Greenberg D.E."/>
            <person name="Holland S.M."/>
            <person name="Goldberg J.B."/>
        </authorList>
    </citation>
    <scope>NUCLEOTIDE SEQUENCE [LARGE SCALE GENOMIC DNA]</scope>
    <source>
        <strain evidence="5 6">CGD2</strain>
    </source>
</reference>
<keyword evidence="2" id="KW-0238">DNA-binding</keyword>
<protein>
    <submittedName>
        <fullName evidence="5">p42.1</fullName>
    </submittedName>
</protein>
<dbReference type="GO" id="GO:0003700">
    <property type="term" value="F:DNA-binding transcription factor activity"/>
    <property type="evidence" value="ECO:0007669"/>
    <property type="project" value="InterPro"/>
</dbReference>
<dbReference type="Pfam" id="PF13392">
    <property type="entry name" value="HNH_3"/>
    <property type="match status" value="1"/>
</dbReference>
<evidence type="ECO:0000259" key="4">
    <source>
        <dbReference type="PROSITE" id="PS51032"/>
    </source>
</evidence>
<sequence length="176" mass="20234">MAPEKMSAYMGVLARMVYQDGNLLWANAWKKQLNGTVAGREDSDGYRRIHIPSIGMIGVHRLIFLLHHGFLPEFVDHIDGNPRNNRIENLRAATRHENAWNVKTPRTNTSGRKGVYHLKPSGKWQVSIRVNCKLKYIGVFNTFEEACIARDQAEQEFHGEYRRSSESVGDKNEQRI</sequence>
<organism evidence="5 6">
    <name type="scientific">Burkholderia multivorans CGD2</name>
    <dbReference type="NCBI Taxonomy" id="513052"/>
    <lineage>
        <taxon>Bacteria</taxon>
        <taxon>Pseudomonadati</taxon>
        <taxon>Pseudomonadota</taxon>
        <taxon>Betaproteobacteria</taxon>
        <taxon>Burkholderiales</taxon>
        <taxon>Burkholderiaceae</taxon>
        <taxon>Burkholderia</taxon>
        <taxon>Burkholderia cepacia complex</taxon>
    </lineage>
</organism>
<dbReference type="Proteomes" id="UP000004535">
    <property type="component" value="Unassembled WGS sequence"/>
</dbReference>
<dbReference type="PROSITE" id="PS51032">
    <property type="entry name" value="AP2_ERF"/>
    <property type="match status" value="1"/>
</dbReference>
<name>B9BHP6_9BURK</name>
<feature type="domain" description="AP2/ERF" evidence="4">
    <location>
        <begin position="111"/>
        <end position="167"/>
    </location>
</feature>
<proteinExistence type="predicted"/>
<comment type="caution">
    <text evidence="5">The sequence shown here is derived from an EMBL/GenBank/DDBJ whole genome shotgun (WGS) entry which is preliminary data.</text>
</comment>
<dbReference type="InterPro" id="IPR036955">
    <property type="entry name" value="AP2/ERF_dom_sf"/>
</dbReference>
<evidence type="ECO:0000313" key="5">
    <source>
        <dbReference type="EMBL" id="EEE09229.1"/>
    </source>
</evidence>
<dbReference type="InterPro" id="IPR016177">
    <property type="entry name" value="DNA-bd_dom_sf"/>
</dbReference>
<keyword evidence="3" id="KW-0804">Transcription</keyword>
<accession>B9BHP6</accession>
<dbReference type="InterPro" id="IPR001471">
    <property type="entry name" value="AP2/ERF_dom"/>
</dbReference>
<keyword evidence="1" id="KW-0805">Transcription regulation</keyword>
<dbReference type="RefSeq" id="WP_006403320.1">
    <property type="nucleotide sequence ID" value="NZ_ACFC01000001.1"/>
</dbReference>
<dbReference type="SUPFAM" id="SSF54060">
    <property type="entry name" value="His-Me finger endonucleases"/>
    <property type="match status" value="1"/>
</dbReference>
<gene>
    <name evidence="5" type="ORF">BURMUCGD2_4601</name>
</gene>
<evidence type="ECO:0000256" key="1">
    <source>
        <dbReference type="ARBA" id="ARBA00023015"/>
    </source>
</evidence>